<proteinExistence type="predicted"/>
<protein>
    <submittedName>
        <fullName evidence="1">Uncharacterized protein</fullName>
    </submittedName>
</protein>
<gene>
    <name evidence="1" type="ORF">HUK38_04800</name>
</gene>
<accession>A0A839HBH5</accession>
<dbReference type="AlphaFoldDB" id="A0A839HBH5"/>
<reference evidence="1 2" key="1">
    <citation type="journal article" date="2020" name="Arch. Microbiol.">
        <title>The genome sequence of the giant phototrophic gammaproteobacterium Thiospirillum jenense gives insight into its physiological properties and phylogenetic relationships.</title>
        <authorList>
            <person name="Imhoff J.F."/>
            <person name="Meyer T.E."/>
            <person name="Kyndt J.A."/>
        </authorList>
    </citation>
    <scope>NUCLEOTIDE SEQUENCE [LARGE SCALE GENOMIC DNA]</scope>
    <source>
        <strain evidence="1 2">DSM 216</strain>
    </source>
</reference>
<organism evidence="1 2">
    <name type="scientific">Thiospirillum jenense</name>
    <dbReference type="NCBI Taxonomy" id="1653858"/>
    <lineage>
        <taxon>Bacteria</taxon>
        <taxon>Pseudomonadati</taxon>
        <taxon>Pseudomonadota</taxon>
        <taxon>Gammaproteobacteria</taxon>
        <taxon>Chromatiales</taxon>
        <taxon>Chromatiaceae</taxon>
        <taxon>Thiospirillum</taxon>
    </lineage>
</organism>
<dbReference type="Proteomes" id="UP000548632">
    <property type="component" value="Unassembled WGS sequence"/>
</dbReference>
<comment type="caution">
    <text evidence="1">The sequence shown here is derived from an EMBL/GenBank/DDBJ whole genome shotgun (WGS) entry which is preliminary data.</text>
</comment>
<dbReference type="EMBL" id="JABVCQ010000007">
    <property type="protein sequence ID" value="MBB1125550.1"/>
    <property type="molecule type" value="Genomic_DNA"/>
</dbReference>
<name>A0A839HBH5_9GAMM</name>
<dbReference type="RefSeq" id="WP_182583008.1">
    <property type="nucleotide sequence ID" value="NZ_JABVCQ010000007.1"/>
</dbReference>
<evidence type="ECO:0000313" key="1">
    <source>
        <dbReference type="EMBL" id="MBB1125550.1"/>
    </source>
</evidence>
<keyword evidence="2" id="KW-1185">Reference proteome</keyword>
<evidence type="ECO:0000313" key="2">
    <source>
        <dbReference type="Proteomes" id="UP000548632"/>
    </source>
</evidence>
<sequence length="367" mass="38318">MARTQLSSQLYKDRSITTAKIALAAINGELIAEGEVNNSHLAPMSVNTDNIVDLSIVDYKLAAKSVTAAKVADGAITGGAQFASIIDVNGKTFDGNVSFSAYVNVIEGTENNHAVNKNQLDTAISTLAGSISALGNALNYVGTVAGGADAASAFQLNDLTEKDTGDMYKVATTGYFKVGTNAAFEAKVNDHLLWNTTGGVDHFDHNDATVTGTSNFINVIGTAETGYQIDFDLAFKNRMTAAETKIGVASLTTTATALAEAVNEHDVEIGDISTLVTTNKTSVVAALNEIANTGAASKYKRETPSGVVNGSNTVFTLSTAPAAITVQVFLDGVLQDLTEDYSLSGSTITFVGAPVTDQKVRAIYFQQ</sequence>